<dbReference type="EMBL" id="KB321066">
    <property type="protein sequence ID" value="ELW48267.1"/>
    <property type="molecule type" value="Genomic_DNA"/>
</dbReference>
<dbReference type="InParanoid" id="L9JGT6"/>
<evidence type="ECO:0000313" key="2">
    <source>
        <dbReference type="EMBL" id="ELW48267.1"/>
    </source>
</evidence>
<reference evidence="3" key="1">
    <citation type="submission" date="2012-07" db="EMBL/GenBank/DDBJ databases">
        <title>Genome of the Chinese tree shrew, a rising model animal genetically related to primates.</title>
        <authorList>
            <person name="Zhang G."/>
            <person name="Fan Y."/>
            <person name="Yao Y."/>
            <person name="Huang Z."/>
        </authorList>
    </citation>
    <scope>NUCLEOTIDE SEQUENCE [LARGE SCALE GENOMIC DNA]</scope>
</reference>
<gene>
    <name evidence="2" type="ORF">TREES_T100001947</name>
</gene>
<sequence>MDSNSECSGGSFTGALGWLASGVPGRAGDVGTEAYLDTMHLVLAALDGLGPASDAASPGNHSHQQTDGGPGVQTGDRKAEILTRMASLLLEPQKDRDT</sequence>
<accession>L9JGT6</accession>
<dbReference type="AlphaFoldDB" id="L9JGT6"/>
<organism evidence="2 3">
    <name type="scientific">Tupaia chinensis</name>
    <name type="common">Chinese tree shrew</name>
    <name type="synonym">Tupaia belangeri chinensis</name>
    <dbReference type="NCBI Taxonomy" id="246437"/>
    <lineage>
        <taxon>Eukaryota</taxon>
        <taxon>Metazoa</taxon>
        <taxon>Chordata</taxon>
        <taxon>Craniata</taxon>
        <taxon>Vertebrata</taxon>
        <taxon>Euteleostomi</taxon>
        <taxon>Mammalia</taxon>
        <taxon>Eutheria</taxon>
        <taxon>Euarchontoglires</taxon>
        <taxon>Scandentia</taxon>
        <taxon>Tupaiidae</taxon>
        <taxon>Tupaia</taxon>
    </lineage>
</organism>
<feature type="region of interest" description="Disordered" evidence="1">
    <location>
        <begin position="49"/>
        <end position="78"/>
    </location>
</feature>
<dbReference type="Proteomes" id="UP000011518">
    <property type="component" value="Unassembled WGS sequence"/>
</dbReference>
<protein>
    <submittedName>
        <fullName evidence="2">Uncharacterized protein</fullName>
    </submittedName>
</protein>
<name>L9JGT6_TUPCH</name>
<proteinExistence type="predicted"/>
<keyword evidence="3" id="KW-1185">Reference proteome</keyword>
<evidence type="ECO:0000313" key="3">
    <source>
        <dbReference type="Proteomes" id="UP000011518"/>
    </source>
</evidence>
<reference evidence="3" key="2">
    <citation type="journal article" date="2013" name="Nat. Commun.">
        <title>Genome of the Chinese tree shrew.</title>
        <authorList>
            <person name="Fan Y."/>
            <person name="Huang Z.Y."/>
            <person name="Cao C.C."/>
            <person name="Chen C.S."/>
            <person name="Chen Y.X."/>
            <person name="Fan D.D."/>
            <person name="He J."/>
            <person name="Hou H.L."/>
            <person name="Hu L."/>
            <person name="Hu X.T."/>
            <person name="Jiang X.T."/>
            <person name="Lai R."/>
            <person name="Lang Y.S."/>
            <person name="Liang B."/>
            <person name="Liao S.G."/>
            <person name="Mu D."/>
            <person name="Ma Y.Y."/>
            <person name="Niu Y.Y."/>
            <person name="Sun X.Q."/>
            <person name="Xia J.Q."/>
            <person name="Xiao J."/>
            <person name="Xiong Z.Q."/>
            <person name="Xu L."/>
            <person name="Yang L."/>
            <person name="Zhang Y."/>
            <person name="Zhao W."/>
            <person name="Zhao X.D."/>
            <person name="Zheng Y.T."/>
            <person name="Zhou J.M."/>
            <person name="Zhu Y.B."/>
            <person name="Zhang G.J."/>
            <person name="Wang J."/>
            <person name="Yao Y.G."/>
        </authorList>
    </citation>
    <scope>NUCLEOTIDE SEQUENCE [LARGE SCALE GENOMIC DNA]</scope>
</reference>
<evidence type="ECO:0000256" key="1">
    <source>
        <dbReference type="SAM" id="MobiDB-lite"/>
    </source>
</evidence>